<accession>A0A931DNE0</accession>
<keyword evidence="2" id="KW-1185">Reference proteome</keyword>
<organism evidence="1 2">
    <name type="scientific">Actinomadura viridis</name>
    <dbReference type="NCBI Taxonomy" id="58110"/>
    <lineage>
        <taxon>Bacteria</taxon>
        <taxon>Bacillati</taxon>
        <taxon>Actinomycetota</taxon>
        <taxon>Actinomycetes</taxon>
        <taxon>Streptosporangiales</taxon>
        <taxon>Thermomonosporaceae</taxon>
        <taxon>Actinomadura</taxon>
    </lineage>
</organism>
<evidence type="ECO:0000313" key="2">
    <source>
        <dbReference type="Proteomes" id="UP000614047"/>
    </source>
</evidence>
<dbReference type="RefSeq" id="WP_197012359.1">
    <property type="nucleotide sequence ID" value="NZ_BAABES010000010.1"/>
</dbReference>
<reference evidence="1" key="1">
    <citation type="submission" date="2020-11" db="EMBL/GenBank/DDBJ databases">
        <title>Sequencing the genomes of 1000 actinobacteria strains.</title>
        <authorList>
            <person name="Klenk H.-P."/>
        </authorList>
    </citation>
    <scope>NUCLEOTIDE SEQUENCE</scope>
    <source>
        <strain evidence="1">DSM 43175</strain>
    </source>
</reference>
<dbReference type="AlphaFoldDB" id="A0A931DNE0"/>
<evidence type="ECO:0000313" key="1">
    <source>
        <dbReference type="EMBL" id="MBG6089813.1"/>
    </source>
</evidence>
<proteinExistence type="predicted"/>
<name>A0A931DNE0_9ACTN</name>
<dbReference type="Proteomes" id="UP000614047">
    <property type="component" value="Unassembled WGS sequence"/>
</dbReference>
<gene>
    <name evidence="1" type="ORF">IW256_003926</name>
</gene>
<dbReference type="EMBL" id="JADOUA010000001">
    <property type="protein sequence ID" value="MBG6089813.1"/>
    <property type="molecule type" value="Genomic_DNA"/>
</dbReference>
<sequence length="75" mass="8590">MRPAPCEHGSPARFVTVVDQTRKTGHDPYGDVHGPVRIERLDALRQLQDAEAVDARDYERFTLAFLHADRCRTEQ</sequence>
<protein>
    <submittedName>
        <fullName evidence="1">Uncharacterized protein</fullName>
    </submittedName>
</protein>
<comment type="caution">
    <text evidence="1">The sequence shown here is derived from an EMBL/GenBank/DDBJ whole genome shotgun (WGS) entry which is preliminary data.</text>
</comment>